<name>A0A7W7FVB6_9PSEU</name>
<dbReference type="Proteomes" id="UP000533598">
    <property type="component" value="Unassembled WGS sequence"/>
</dbReference>
<sequence>MTHPEQTALVEAAGALVSWDLLGAPEPVVEVHAADRAAAWQWELAEPAVLTAVHRLALLNWARFWWPASALAGVPVLHPALLAAEHALATHAVSHLLDDEQATERALAALLPLPLEALSANENLHAEALALAERLAELAEDFGVQAPAPAAAARRDDYALAAGGGGQPGGLVVQRGSAPVDWSLVPAGAADAVAEASWIILRRNGISVLEASIPPSPGGFPPRLAARFGPVELDLEPTPTGELTGSIPLPATALLLPADQRVLTVYAPEFAAPAPPDPAAPARRAALVGFALSRLEDPAASLTERAGRLL</sequence>
<reference evidence="1 2" key="1">
    <citation type="submission" date="2020-08" db="EMBL/GenBank/DDBJ databases">
        <title>Sequencing the genomes of 1000 actinobacteria strains.</title>
        <authorList>
            <person name="Klenk H.-P."/>
        </authorList>
    </citation>
    <scope>NUCLEOTIDE SEQUENCE [LARGE SCALE GENOMIC DNA]</scope>
    <source>
        <strain evidence="1 2">DSM 44230</strain>
    </source>
</reference>
<protein>
    <submittedName>
        <fullName evidence="1">Uncharacterized protein</fullName>
    </submittedName>
</protein>
<evidence type="ECO:0000313" key="2">
    <source>
        <dbReference type="Proteomes" id="UP000533598"/>
    </source>
</evidence>
<proteinExistence type="predicted"/>
<comment type="caution">
    <text evidence="1">The sequence shown here is derived from an EMBL/GenBank/DDBJ whole genome shotgun (WGS) entry which is preliminary data.</text>
</comment>
<dbReference type="AlphaFoldDB" id="A0A7W7FVB6"/>
<evidence type="ECO:0000313" key="1">
    <source>
        <dbReference type="EMBL" id="MBB4678338.1"/>
    </source>
</evidence>
<gene>
    <name evidence="1" type="ORF">HNR67_004456</name>
</gene>
<keyword evidence="2" id="KW-1185">Reference proteome</keyword>
<dbReference type="RefSeq" id="WP_185004181.1">
    <property type="nucleotide sequence ID" value="NZ_BAAAUI010000004.1"/>
</dbReference>
<organism evidence="1 2">
    <name type="scientific">Crossiella cryophila</name>
    <dbReference type="NCBI Taxonomy" id="43355"/>
    <lineage>
        <taxon>Bacteria</taxon>
        <taxon>Bacillati</taxon>
        <taxon>Actinomycetota</taxon>
        <taxon>Actinomycetes</taxon>
        <taxon>Pseudonocardiales</taxon>
        <taxon>Pseudonocardiaceae</taxon>
        <taxon>Crossiella</taxon>
    </lineage>
</organism>
<dbReference type="EMBL" id="JACHMH010000001">
    <property type="protein sequence ID" value="MBB4678338.1"/>
    <property type="molecule type" value="Genomic_DNA"/>
</dbReference>
<accession>A0A7W7FVB6</accession>